<evidence type="ECO:0000256" key="1">
    <source>
        <dbReference type="ARBA" id="ARBA00006987"/>
    </source>
</evidence>
<protein>
    <submittedName>
        <fullName evidence="3">Tripartite-type tricarboxylate transporter receptor subunit TctC</fullName>
    </submittedName>
</protein>
<keyword evidence="3" id="KW-0675">Receptor</keyword>
<dbReference type="InterPro" id="IPR005064">
    <property type="entry name" value="BUG"/>
</dbReference>
<evidence type="ECO:0000313" key="4">
    <source>
        <dbReference type="Proteomes" id="UP000524450"/>
    </source>
</evidence>
<gene>
    <name evidence="3" type="ORF">GGD71_005747</name>
</gene>
<dbReference type="PANTHER" id="PTHR42928">
    <property type="entry name" value="TRICARBOXYLATE-BINDING PROTEIN"/>
    <property type="match status" value="1"/>
</dbReference>
<dbReference type="Proteomes" id="UP000524450">
    <property type="component" value="Unassembled WGS sequence"/>
</dbReference>
<dbReference type="CDD" id="cd13578">
    <property type="entry name" value="PBP2_Bug27"/>
    <property type="match status" value="1"/>
</dbReference>
<dbReference type="PROSITE" id="PS51318">
    <property type="entry name" value="TAT"/>
    <property type="match status" value="1"/>
</dbReference>
<comment type="caution">
    <text evidence="3">The sequence shown here is derived from an EMBL/GenBank/DDBJ whole genome shotgun (WGS) entry which is preliminary data.</text>
</comment>
<proteinExistence type="inferred from homology"/>
<evidence type="ECO:0000313" key="3">
    <source>
        <dbReference type="EMBL" id="MBB4224938.1"/>
    </source>
</evidence>
<dbReference type="PIRSF" id="PIRSF017082">
    <property type="entry name" value="YflP"/>
    <property type="match status" value="1"/>
</dbReference>
<feature type="chain" id="PRO_5032967130" evidence="2">
    <location>
        <begin position="28"/>
        <end position="328"/>
    </location>
</feature>
<dbReference type="InterPro" id="IPR006311">
    <property type="entry name" value="TAT_signal"/>
</dbReference>
<accession>A0A840G7Y3</accession>
<name>A0A840G7Y3_9BURK</name>
<reference evidence="3 4" key="1">
    <citation type="submission" date="2020-08" db="EMBL/GenBank/DDBJ databases">
        <title>Genomic Encyclopedia of Type Strains, Phase IV (KMG-V): Genome sequencing to study the core and pangenomes of soil and plant-associated prokaryotes.</title>
        <authorList>
            <person name="Whitman W."/>
        </authorList>
    </citation>
    <scope>NUCLEOTIDE SEQUENCE [LARGE SCALE GENOMIC DNA]</scope>
    <source>
        <strain evidence="3 4">34/80</strain>
    </source>
</reference>
<dbReference type="PANTHER" id="PTHR42928:SF5">
    <property type="entry name" value="BLR1237 PROTEIN"/>
    <property type="match status" value="1"/>
</dbReference>
<dbReference type="Pfam" id="PF03401">
    <property type="entry name" value="TctC"/>
    <property type="match status" value="1"/>
</dbReference>
<dbReference type="EMBL" id="JACIFZ010000009">
    <property type="protein sequence ID" value="MBB4224938.1"/>
    <property type="molecule type" value="Genomic_DNA"/>
</dbReference>
<keyword evidence="2" id="KW-0732">Signal</keyword>
<dbReference type="Gene3D" id="3.40.190.150">
    <property type="entry name" value="Bordetella uptake gene, domain 1"/>
    <property type="match status" value="1"/>
</dbReference>
<comment type="similarity">
    <text evidence="1">Belongs to the UPF0065 (bug) family.</text>
</comment>
<dbReference type="SUPFAM" id="SSF53850">
    <property type="entry name" value="Periplasmic binding protein-like II"/>
    <property type="match status" value="1"/>
</dbReference>
<dbReference type="RefSeq" id="WP_260319472.1">
    <property type="nucleotide sequence ID" value="NZ_JACIFZ010000009.1"/>
</dbReference>
<evidence type="ECO:0000256" key="2">
    <source>
        <dbReference type="SAM" id="SignalP"/>
    </source>
</evidence>
<dbReference type="AlphaFoldDB" id="A0A840G7Y3"/>
<organism evidence="3 4">
    <name type="scientific">Variovorax guangxiensis</name>
    <dbReference type="NCBI Taxonomy" id="1775474"/>
    <lineage>
        <taxon>Bacteria</taxon>
        <taxon>Pseudomonadati</taxon>
        <taxon>Pseudomonadota</taxon>
        <taxon>Betaproteobacteria</taxon>
        <taxon>Burkholderiales</taxon>
        <taxon>Comamonadaceae</taxon>
        <taxon>Variovorax</taxon>
    </lineage>
</organism>
<dbReference type="InterPro" id="IPR042100">
    <property type="entry name" value="Bug_dom1"/>
</dbReference>
<sequence>MDIHRRTLLRLTAAAGGIAGLPTTLFAQPAYPNQPVKLVIPFTAGSTTDVVGRIVGERLQQYLGQPCVVDNRPGAGGTLGASAVVNAAADGHTVLIHSTGHVANAALYPGLKYDTLNDFTPVTMLASMPNVLVVPPDRGFTSLQDLVRKVKAGPQKFVYGSSGNGSASHIAGEKFRIATGIEAAHIPYRGTPQALTDLMGGRLDWFLAPLALAAPLVQGGKLAALAIGAPRRSPLLPQVPTTAESGFGDADHLFWVGMFVAARTPERTVAHLHAETVRALRTSEVRARLDKLGADAAPMPQQAFAQQVREEVLSTTALIRRAGIRIDS</sequence>
<dbReference type="Gene3D" id="3.40.190.10">
    <property type="entry name" value="Periplasmic binding protein-like II"/>
    <property type="match status" value="1"/>
</dbReference>
<feature type="signal peptide" evidence="2">
    <location>
        <begin position="1"/>
        <end position="27"/>
    </location>
</feature>